<evidence type="ECO:0000256" key="1">
    <source>
        <dbReference type="ARBA" id="ARBA00004049"/>
    </source>
</evidence>
<organism evidence="8 9">
    <name type="scientific">[Myrmecia] bisecta</name>
    <dbReference type="NCBI Taxonomy" id="41462"/>
    <lineage>
        <taxon>Eukaryota</taxon>
        <taxon>Viridiplantae</taxon>
        <taxon>Chlorophyta</taxon>
        <taxon>core chlorophytes</taxon>
        <taxon>Trebouxiophyceae</taxon>
        <taxon>Trebouxiales</taxon>
        <taxon>Trebouxiaceae</taxon>
        <taxon>Myrmecia</taxon>
    </lineage>
</organism>
<keyword evidence="9" id="KW-1185">Reference proteome</keyword>
<evidence type="ECO:0000256" key="6">
    <source>
        <dbReference type="ARBA" id="ARBA00023242"/>
    </source>
</evidence>
<keyword evidence="5" id="KW-0804">Transcription</keyword>
<dbReference type="PROSITE" id="PS51519">
    <property type="entry name" value="RWP_RK"/>
    <property type="match status" value="1"/>
</dbReference>
<dbReference type="Proteomes" id="UP001489004">
    <property type="component" value="Unassembled WGS sequence"/>
</dbReference>
<comment type="function">
    <text evidence="1">Putative transcription factor.</text>
</comment>
<keyword evidence="6" id="KW-0539">Nucleus</keyword>
<dbReference type="GO" id="GO:0003677">
    <property type="term" value="F:DNA binding"/>
    <property type="evidence" value="ECO:0007669"/>
    <property type="project" value="UniProtKB-KW"/>
</dbReference>
<sequence>MPIAEAAKALGMSLSSLKNLAHEQGVHRWPYRSRQSLRVIIEQTKQHYLDNGLVTESGQQLQQLLDALEDEMNRVGMGATPCLSATTKRFRQMVFKLNHTRKTMPGMKASVPADIIDAMTAAIRQPEAPAG</sequence>
<evidence type="ECO:0000256" key="5">
    <source>
        <dbReference type="ARBA" id="ARBA00023163"/>
    </source>
</evidence>
<gene>
    <name evidence="8" type="ORF">WJX72_004687</name>
</gene>
<evidence type="ECO:0000313" key="8">
    <source>
        <dbReference type="EMBL" id="KAK9819974.1"/>
    </source>
</evidence>
<proteinExistence type="predicted"/>
<dbReference type="Pfam" id="PF02042">
    <property type="entry name" value="RWP-RK"/>
    <property type="match status" value="1"/>
</dbReference>
<accession>A0AAW1QEZ8</accession>
<dbReference type="InterPro" id="IPR003035">
    <property type="entry name" value="RWP-RK_dom"/>
</dbReference>
<dbReference type="EMBL" id="JALJOR010000003">
    <property type="protein sequence ID" value="KAK9819974.1"/>
    <property type="molecule type" value="Genomic_DNA"/>
</dbReference>
<evidence type="ECO:0000259" key="7">
    <source>
        <dbReference type="PROSITE" id="PS51519"/>
    </source>
</evidence>
<feature type="domain" description="RWP-RK" evidence="7">
    <location>
        <begin position="1"/>
        <end position="60"/>
    </location>
</feature>
<reference evidence="8 9" key="1">
    <citation type="journal article" date="2024" name="Nat. Commun.">
        <title>Phylogenomics reveals the evolutionary origins of lichenization in chlorophyte algae.</title>
        <authorList>
            <person name="Puginier C."/>
            <person name="Libourel C."/>
            <person name="Otte J."/>
            <person name="Skaloud P."/>
            <person name="Haon M."/>
            <person name="Grisel S."/>
            <person name="Petersen M."/>
            <person name="Berrin J.G."/>
            <person name="Delaux P.M."/>
            <person name="Dal Grande F."/>
            <person name="Keller J."/>
        </authorList>
    </citation>
    <scope>NUCLEOTIDE SEQUENCE [LARGE SCALE GENOMIC DNA]</scope>
    <source>
        <strain evidence="8 9">SAG 2043</strain>
    </source>
</reference>
<dbReference type="PANTHER" id="PTHR46373">
    <property type="entry name" value="PROTEIN RKD4"/>
    <property type="match status" value="1"/>
</dbReference>
<comment type="caution">
    <text evidence="8">The sequence shown here is derived from an EMBL/GenBank/DDBJ whole genome shotgun (WGS) entry which is preliminary data.</text>
</comment>
<evidence type="ECO:0000256" key="2">
    <source>
        <dbReference type="ARBA" id="ARBA00023015"/>
    </source>
</evidence>
<dbReference type="GO" id="GO:0003700">
    <property type="term" value="F:DNA-binding transcription factor activity"/>
    <property type="evidence" value="ECO:0007669"/>
    <property type="project" value="InterPro"/>
</dbReference>
<dbReference type="PANTHER" id="PTHR46373:SF2">
    <property type="entry name" value="RWP-RK DOMAIN-CONTAINING PROTEIN"/>
    <property type="match status" value="1"/>
</dbReference>
<keyword evidence="2" id="KW-0805">Transcription regulation</keyword>
<protein>
    <recommendedName>
        <fullName evidence="7">RWP-RK domain-containing protein</fullName>
    </recommendedName>
</protein>
<evidence type="ECO:0000313" key="9">
    <source>
        <dbReference type="Proteomes" id="UP001489004"/>
    </source>
</evidence>
<keyword evidence="4" id="KW-0238">DNA-binding</keyword>
<name>A0AAW1QEZ8_9CHLO</name>
<evidence type="ECO:0000256" key="4">
    <source>
        <dbReference type="ARBA" id="ARBA00023125"/>
    </source>
</evidence>
<dbReference type="AlphaFoldDB" id="A0AAW1QEZ8"/>
<keyword evidence="3" id="KW-0175">Coiled coil</keyword>
<dbReference type="InterPro" id="IPR044607">
    <property type="entry name" value="RKD-like"/>
</dbReference>
<evidence type="ECO:0000256" key="3">
    <source>
        <dbReference type="ARBA" id="ARBA00023054"/>
    </source>
</evidence>